<organism evidence="3 4">
    <name type="scientific">Variovorax defluvii</name>
    <dbReference type="NCBI Taxonomy" id="913761"/>
    <lineage>
        <taxon>Bacteria</taxon>
        <taxon>Pseudomonadati</taxon>
        <taxon>Pseudomonadota</taxon>
        <taxon>Betaproteobacteria</taxon>
        <taxon>Burkholderiales</taxon>
        <taxon>Comamonadaceae</taxon>
        <taxon>Variovorax</taxon>
    </lineage>
</organism>
<dbReference type="EMBL" id="BAABGJ010000056">
    <property type="protein sequence ID" value="GAA4347667.1"/>
    <property type="molecule type" value="Genomic_DNA"/>
</dbReference>
<name>A0ABP8HYQ9_9BURK</name>
<feature type="domain" description="DUF1653" evidence="2">
    <location>
        <begin position="43"/>
        <end position="103"/>
    </location>
</feature>
<comment type="caution">
    <text evidence="3">The sequence shown here is derived from an EMBL/GenBank/DDBJ whole genome shotgun (WGS) entry which is preliminary data.</text>
</comment>
<accession>A0ABP8HYQ9</accession>
<gene>
    <name evidence="3" type="ORF">GCM10023165_32660</name>
</gene>
<sequence length="106" mass="11745">MSPIVSAHEADKIGAIHSDLGRPETMTSATDDDLPPLIETPPGRYRHYKGGEYKVLGPVRHSETLEPMTLYRALYGARGLWVRPAAMFGETVEIDGEPRPRFARIG</sequence>
<protein>
    <recommendedName>
        <fullName evidence="2">DUF1653 domain-containing protein</fullName>
    </recommendedName>
</protein>
<dbReference type="InterPro" id="IPR037135">
    <property type="entry name" value="DUF1653-like_dom_sf"/>
</dbReference>
<evidence type="ECO:0000313" key="3">
    <source>
        <dbReference type="EMBL" id="GAA4347667.1"/>
    </source>
</evidence>
<feature type="region of interest" description="Disordered" evidence="1">
    <location>
        <begin position="15"/>
        <end position="38"/>
    </location>
</feature>
<dbReference type="InterPro" id="IPR023387">
    <property type="entry name" value="DUF1653-like_dom"/>
</dbReference>
<reference evidence="4" key="1">
    <citation type="journal article" date="2019" name="Int. J. Syst. Evol. Microbiol.">
        <title>The Global Catalogue of Microorganisms (GCM) 10K type strain sequencing project: providing services to taxonomists for standard genome sequencing and annotation.</title>
        <authorList>
            <consortium name="The Broad Institute Genomics Platform"/>
            <consortium name="The Broad Institute Genome Sequencing Center for Infectious Disease"/>
            <person name="Wu L."/>
            <person name="Ma J."/>
        </authorList>
    </citation>
    <scope>NUCLEOTIDE SEQUENCE [LARGE SCALE GENOMIC DNA]</scope>
    <source>
        <strain evidence="4">JCM 17804</strain>
    </source>
</reference>
<dbReference type="Proteomes" id="UP001500975">
    <property type="component" value="Unassembled WGS sequence"/>
</dbReference>
<dbReference type="Gene3D" id="2.30.30.320">
    <property type="entry name" value="DUF1653-like domain"/>
    <property type="match status" value="1"/>
</dbReference>
<dbReference type="Pfam" id="PF07866">
    <property type="entry name" value="DUF1653"/>
    <property type="match status" value="1"/>
</dbReference>
<keyword evidence="4" id="KW-1185">Reference proteome</keyword>
<evidence type="ECO:0000313" key="4">
    <source>
        <dbReference type="Proteomes" id="UP001500975"/>
    </source>
</evidence>
<proteinExistence type="predicted"/>
<evidence type="ECO:0000259" key="2">
    <source>
        <dbReference type="Pfam" id="PF07866"/>
    </source>
</evidence>
<evidence type="ECO:0000256" key="1">
    <source>
        <dbReference type="SAM" id="MobiDB-lite"/>
    </source>
</evidence>